<dbReference type="RefSeq" id="WP_093148436.1">
    <property type="nucleotide sequence ID" value="NZ_FNEK01000002.1"/>
</dbReference>
<dbReference type="OrthoDB" id="5572566at2"/>
<accession>A0A1G8K661</accession>
<proteinExistence type="predicted"/>
<sequence length="202" mass="21093">MGGRFEDLNKIPQVPAARIMAQTNLSLETELEGPASAGVSQVLAELGGREAVTAKVDMLKVMAASLPPRELTWWACLAGRDVIGQEATPPATLAAAEAWVFRPSEETREAAFRASEAAGPRDNTSLCALLAVYADGTLGPGDLKEFPAPEGGAAAIAFGMNVMAIDARGGDFTEAADLMLDRALDIARGGNGHVEQKNGEDE</sequence>
<dbReference type="STRING" id="571298.SAMN04488026_1002159"/>
<dbReference type="AlphaFoldDB" id="A0A1G8K661"/>
<dbReference type="EMBL" id="FNEK01000002">
    <property type="protein sequence ID" value="SDI38928.1"/>
    <property type="molecule type" value="Genomic_DNA"/>
</dbReference>
<evidence type="ECO:0000313" key="2">
    <source>
        <dbReference type="Proteomes" id="UP000199382"/>
    </source>
</evidence>
<gene>
    <name evidence="1" type="ORF">SAMN04488026_1002159</name>
</gene>
<organism evidence="1 2">
    <name type="scientific">Aliiruegeria lutimaris</name>
    <dbReference type="NCBI Taxonomy" id="571298"/>
    <lineage>
        <taxon>Bacteria</taxon>
        <taxon>Pseudomonadati</taxon>
        <taxon>Pseudomonadota</taxon>
        <taxon>Alphaproteobacteria</taxon>
        <taxon>Rhodobacterales</taxon>
        <taxon>Roseobacteraceae</taxon>
        <taxon>Aliiruegeria</taxon>
    </lineage>
</organism>
<name>A0A1G8K661_9RHOB</name>
<keyword evidence="2" id="KW-1185">Reference proteome</keyword>
<dbReference type="Proteomes" id="UP000199382">
    <property type="component" value="Unassembled WGS sequence"/>
</dbReference>
<dbReference type="Pfam" id="PF22011">
    <property type="entry name" value="DUF6931"/>
    <property type="match status" value="1"/>
</dbReference>
<evidence type="ECO:0000313" key="1">
    <source>
        <dbReference type="EMBL" id="SDI38928.1"/>
    </source>
</evidence>
<dbReference type="InterPro" id="IPR053855">
    <property type="entry name" value="DUF6931"/>
</dbReference>
<protein>
    <submittedName>
        <fullName evidence="1">Uncharacterized protein</fullName>
    </submittedName>
</protein>
<reference evidence="1 2" key="1">
    <citation type="submission" date="2016-10" db="EMBL/GenBank/DDBJ databases">
        <authorList>
            <person name="de Groot N.N."/>
        </authorList>
    </citation>
    <scope>NUCLEOTIDE SEQUENCE [LARGE SCALE GENOMIC DNA]</scope>
    <source>
        <strain evidence="1 2">DSM 25294</strain>
    </source>
</reference>